<dbReference type="SUPFAM" id="SSF54001">
    <property type="entry name" value="Cysteine proteinases"/>
    <property type="match status" value="1"/>
</dbReference>
<accession>A0A0M9VSU9</accession>
<feature type="compositionally biased region" description="Low complexity" evidence="8">
    <location>
        <begin position="25"/>
        <end position="56"/>
    </location>
</feature>
<evidence type="ECO:0000313" key="10">
    <source>
        <dbReference type="EMBL" id="KOS18083.1"/>
    </source>
</evidence>
<dbReference type="FunFam" id="3.40.532.10:FF:000010">
    <property type="entry name" value="Ubiquitin carboxyl-terminal hydrolase"/>
    <property type="match status" value="1"/>
</dbReference>
<keyword evidence="5 6" id="KW-0788">Thiol protease</keyword>
<dbReference type="OrthoDB" id="1924260at2759"/>
<evidence type="ECO:0000256" key="5">
    <source>
        <dbReference type="ARBA" id="ARBA00022807"/>
    </source>
</evidence>
<dbReference type="AlphaFoldDB" id="A0A0M9VSU9"/>
<organism evidence="10 11">
    <name type="scientific">Escovopsis weberi</name>
    <dbReference type="NCBI Taxonomy" id="150374"/>
    <lineage>
        <taxon>Eukaryota</taxon>
        <taxon>Fungi</taxon>
        <taxon>Dikarya</taxon>
        <taxon>Ascomycota</taxon>
        <taxon>Pezizomycotina</taxon>
        <taxon>Sordariomycetes</taxon>
        <taxon>Hypocreomycetidae</taxon>
        <taxon>Hypocreales</taxon>
        <taxon>Hypocreaceae</taxon>
        <taxon>Escovopsis</taxon>
    </lineage>
</organism>
<feature type="region of interest" description="Disordered" evidence="8">
    <location>
        <begin position="1"/>
        <end position="85"/>
    </location>
</feature>
<evidence type="ECO:0000259" key="9">
    <source>
        <dbReference type="PROSITE" id="PS52048"/>
    </source>
</evidence>
<feature type="compositionally biased region" description="Low complexity" evidence="8">
    <location>
        <begin position="380"/>
        <end position="393"/>
    </location>
</feature>
<dbReference type="InterPro" id="IPR038765">
    <property type="entry name" value="Papain-like_cys_pep_sf"/>
</dbReference>
<evidence type="ECO:0000256" key="6">
    <source>
        <dbReference type="PROSITE-ProRule" id="PRU01393"/>
    </source>
</evidence>
<evidence type="ECO:0000313" key="11">
    <source>
        <dbReference type="Proteomes" id="UP000053831"/>
    </source>
</evidence>
<evidence type="ECO:0000256" key="1">
    <source>
        <dbReference type="ARBA" id="ARBA00000707"/>
    </source>
</evidence>
<dbReference type="PANTHER" id="PTHR10589">
    <property type="entry name" value="UBIQUITIN CARBOXYL-TERMINAL HYDROLASE"/>
    <property type="match status" value="1"/>
</dbReference>
<sequence length="513" mass="56411">MASSQEQEPIAAVMSPGPRRSTRVARLAAATPAAAAASSASPASNAQQASGNSSRAASKEATPSSQGRRNPKRKASEAVGHADSRLPDELLEEALRPLTAEDIRDWEGWVELESEPAFFNIILRDLGVKDVKAQEIFSIDQASLDFLPRPVYGLIFLFQYGPGGDESEGDDDTGSLWFANQTTHNSCATVALLNIVMNAGQVELGSELAAFKASTRDLGTALRGHELSRNKFIRTIHNSFTRRMDHLNADLALEDEASSAETAAAKRRAGRGRAKVLTTKGRKTPADEYGYHFIAYVPADGYVWELDGLKSKPRRIGVIEPQAAWTTIARPRIEDRIIKYQGSELSFNLLALCQSPLAMHARAIAQALAALRRLEQQIAQRPDLADPADPSTDPSDEQESRRETHSFLSRSLDEQQLAEFNLSGADVDSAPIPDCVPPEISHLERSAVLGLRERLVVDAKSAMGEFRAERMSMEDDELRVKGRRKDYGRSLHRWVRKLAEKNVLEEVIQHSCP</sequence>
<dbReference type="InterPro" id="IPR001578">
    <property type="entry name" value="Peptidase_C12_UCH"/>
</dbReference>
<feature type="region of interest" description="Disordered" evidence="8">
    <location>
        <begin position="380"/>
        <end position="407"/>
    </location>
</feature>
<proteinExistence type="inferred from homology"/>
<dbReference type="GO" id="GO:0005737">
    <property type="term" value="C:cytoplasm"/>
    <property type="evidence" value="ECO:0007669"/>
    <property type="project" value="TreeGrafter"/>
</dbReference>
<dbReference type="Gene3D" id="3.40.532.10">
    <property type="entry name" value="Peptidase C12, ubiquitin carboxyl-terminal hydrolase"/>
    <property type="match status" value="1"/>
</dbReference>
<name>A0A0M9VSU9_ESCWE</name>
<dbReference type="STRING" id="150374.A0A0M9VSU9"/>
<keyword evidence="11" id="KW-1185">Reference proteome</keyword>
<evidence type="ECO:0000256" key="7">
    <source>
        <dbReference type="RuleBase" id="RU361215"/>
    </source>
</evidence>
<evidence type="ECO:0000256" key="3">
    <source>
        <dbReference type="ARBA" id="ARBA00022786"/>
    </source>
</evidence>
<evidence type="ECO:0000256" key="8">
    <source>
        <dbReference type="SAM" id="MobiDB-lite"/>
    </source>
</evidence>
<protein>
    <recommendedName>
        <fullName evidence="7">Ubiquitin carboxyl-terminal hydrolase</fullName>
        <ecNumber evidence="7">3.4.19.12</ecNumber>
    </recommendedName>
</protein>
<feature type="domain" description="UCH catalytic" evidence="9">
    <location>
        <begin position="108"/>
        <end position="354"/>
    </location>
</feature>
<dbReference type="GO" id="GO:0016579">
    <property type="term" value="P:protein deubiquitination"/>
    <property type="evidence" value="ECO:0007669"/>
    <property type="project" value="TreeGrafter"/>
</dbReference>
<keyword evidence="3 6" id="KW-0833">Ubl conjugation pathway</keyword>
<feature type="compositionally biased region" description="Basic and acidic residues" evidence="8">
    <location>
        <begin position="74"/>
        <end position="85"/>
    </location>
</feature>
<dbReference type="EMBL" id="LGSR01000022">
    <property type="protein sequence ID" value="KOS18083.1"/>
    <property type="molecule type" value="Genomic_DNA"/>
</dbReference>
<reference evidence="10 11" key="1">
    <citation type="submission" date="2015-07" db="EMBL/GenBank/DDBJ databases">
        <title>The genome of the fungus Escovopsis weberi, a specialized disease agent of ant agriculture.</title>
        <authorList>
            <person name="de Man T.J."/>
            <person name="Stajich J.E."/>
            <person name="Kubicek C.P."/>
            <person name="Chenthamara K."/>
            <person name="Atanasova L."/>
            <person name="Druzhinina I.S."/>
            <person name="Birnbaum S."/>
            <person name="Barribeau S.M."/>
            <person name="Teiling C."/>
            <person name="Suen G."/>
            <person name="Currie C."/>
            <person name="Gerardo N.M."/>
        </authorList>
    </citation>
    <scope>NUCLEOTIDE SEQUENCE [LARGE SCALE GENOMIC DNA]</scope>
</reference>
<keyword evidence="4 6" id="KW-0378">Hydrolase</keyword>
<gene>
    <name evidence="10" type="ORF">ESCO_002614</name>
</gene>
<feature type="site" description="Transition state stabilizer" evidence="6">
    <location>
        <position position="181"/>
    </location>
</feature>
<comment type="caution">
    <text evidence="10">The sequence shown here is derived from an EMBL/GenBank/DDBJ whole genome shotgun (WGS) entry which is preliminary data.</text>
</comment>
<evidence type="ECO:0000256" key="4">
    <source>
        <dbReference type="ARBA" id="ARBA00022801"/>
    </source>
</evidence>
<dbReference type="Proteomes" id="UP000053831">
    <property type="component" value="Unassembled WGS sequence"/>
</dbReference>
<feature type="active site" description="Nucleophile" evidence="6">
    <location>
        <position position="187"/>
    </location>
</feature>
<dbReference type="GO" id="GO:0004843">
    <property type="term" value="F:cysteine-type deubiquitinase activity"/>
    <property type="evidence" value="ECO:0007669"/>
    <property type="project" value="UniProtKB-UniRule"/>
</dbReference>
<dbReference type="PROSITE" id="PS52048">
    <property type="entry name" value="UCH_DOMAIN"/>
    <property type="match status" value="1"/>
</dbReference>
<feature type="active site" description="Proton donor" evidence="6">
    <location>
        <position position="292"/>
    </location>
</feature>
<dbReference type="Pfam" id="PF01088">
    <property type="entry name" value="Peptidase_C12"/>
    <property type="match status" value="1"/>
</dbReference>
<feature type="site" description="Important for enzyme activity" evidence="6">
    <location>
        <position position="307"/>
    </location>
</feature>
<comment type="similarity">
    <text evidence="6 7">Belongs to the peptidase C12 family.</text>
</comment>
<comment type="catalytic activity">
    <reaction evidence="1 6 7">
        <text>Thiol-dependent hydrolysis of ester, thioester, amide, peptide and isopeptide bonds formed by the C-terminal Gly of ubiquitin (a 76-residue protein attached to proteins as an intracellular targeting signal).</text>
        <dbReference type="EC" id="3.4.19.12"/>
    </reaction>
</comment>
<dbReference type="CDD" id="cd09617">
    <property type="entry name" value="Peptidase_C12_UCH37_BAP1"/>
    <property type="match status" value="1"/>
</dbReference>
<evidence type="ECO:0000256" key="2">
    <source>
        <dbReference type="ARBA" id="ARBA00022670"/>
    </source>
</evidence>
<dbReference type="GO" id="GO:0006511">
    <property type="term" value="P:ubiquitin-dependent protein catabolic process"/>
    <property type="evidence" value="ECO:0007669"/>
    <property type="project" value="UniProtKB-UniRule"/>
</dbReference>
<keyword evidence="2 6" id="KW-0645">Protease</keyword>
<dbReference type="InterPro" id="IPR036959">
    <property type="entry name" value="Peptidase_C12_UCH_sf"/>
</dbReference>
<dbReference type="PRINTS" id="PR00707">
    <property type="entry name" value="UBCTHYDRLASE"/>
</dbReference>
<dbReference type="EC" id="3.4.19.12" evidence="7"/>
<dbReference type="PANTHER" id="PTHR10589:SF29">
    <property type="entry name" value="UBIQUITIN CARBOXYL-TERMINAL HYDROLASE"/>
    <property type="match status" value="1"/>
</dbReference>